<dbReference type="Gene3D" id="3.40.50.720">
    <property type="entry name" value="NAD(P)-binding Rossmann-like Domain"/>
    <property type="match status" value="1"/>
</dbReference>
<gene>
    <name evidence="3" type="ORF">Bathy03g03800</name>
</gene>
<organism evidence="3 4">
    <name type="scientific">Bathycoccus prasinos</name>
    <dbReference type="NCBI Taxonomy" id="41875"/>
    <lineage>
        <taxon>Eukaryota</taxon>
        <taxon>Viridiplantae</taxon>
        <taxon>Chlorophyta</taxon>
        <taxon>Mamiellophyceae</taxon>
        <taxon>Mamiellales</taxon>
        <taxon>Bathycoccaceae</taxon>
        <taxon>Bathycoccus</taxon>
    </lineage>
</organism>
<dbReference type="GeneID" id="19016917"/>
<name>K8F2C2_9CHLO</name>
<evidence type="ECO:0000313" key="4">
    <source>
        <dbReference type="Proteomes" id="UP000198341"/>
    </source>
</evidence>
<keyword evidence="2" id="KW-0560">Oxidoreductase</keyword>
<accession>K8F2C2</accession>
<dbReference type="OrthoDB" id="191139at2759"/>
<dbReference type="PANTHER" id="PTHR24320">
    <property type="entry name" value="RETINOL DEHYDROGENASE"/>
    <property type="match status" value="1"/>
</dbReference>
<dbReference type="AlphaFoldDB" id="K8F2C2"/>
<dbReference type="STRING" id="41875.K8F2C2"/>
<dbReference type="PANTHER" id="PTHR24320:SF227">
    <property type="entry name" value="RETINOL DEHYDROGENASE 11"/>
    <property type="match status" value="1"/>
</dbReference>
<dbReference type="InterPro" id="IPR036291">
    <property type="entry name" value="NAD(P)-bd_dom_sf"/>
</dbReference>
<dbReference type="RefSeq" id="XP_007514251.1">
    <property type="nucleotide sequence ID" value="XM_007514189.1"/>
</dbReference>
<dbReference type="EMBL" id="FO082276">
    <property type="protein sequence ID" value="CCO15688.1"/>
    <property type="molecule type" value="Genomic_DNA"/>
</dbReference>
<dbReference type="Proteomes" id="UP000198341">
    <property type="component" value="Chromosome 3"/>
</dbReference>
<dbReference type="PRINTS" id="PR00081">
    <property type="entry name" value="GDHRDH"/>
</dbReference>
<protein>
    <submittedName>
        <fullName evidence="3">Uncharacterized protein</fullName>
    </submittedName>
</protein>
<evidence type="ECO:0000313" key="3">
    <source>
        <dbReference type="EMBL" id="CCO15688.1"/>
    </source>
</evidence>
<dbReference type="KEGG" id="bpg:Bathy03g03800"/>
<dbReference type="SUPFAM" id="SSF51735">
    <property type="entry name" value="NAD(P)-binding Rossmann-fold domains"/>
    <property type="match status" value="1"/>
</dbReference>
<proteinExistence type="inferred from homology"/>
<dbReference type="Pfam" id="PF00106">
    <property type="entry name" value="adh_short"/>
    <property type="match status" value="1"/>
</dbReference>
<sequence>MKTFPPPQRCFWPIGTIKGWVGPTGFSSKSTPEDVLKDIDLSNRLVIVTGANSGIGKETALAAFKHQAHVIFACRNIAEASKITKELNSLLPKDSEPRAYAYELDLSSLESVHKFCLKVRSNFNALHVLVNNAGVMGGDKFERTVDGHEQMFQVNYLAHAMIVRELFPLMRKAVGGARVVSVSSHVHFFTHRKGIDFSKVTGANAHVKSDTARSYGTSKLAQIIFTRDMQALSAASRRAFESEILFFSVHPGAIQTPGAKKHENGWKGRLLRKLSKPFIKTVEEGASTTCFAAFHEDATFFAGYYLADCNFFQSSKHSRDRSLREQLREVTEKLITDFTETVM</sequence>
<evidence type="ECO:0000256" key="1">
    <source>
        <dbReference type="ARBA" id="ARBA00006484"/>
    </source>
</evidence>
<evidence type="ECO:0000256" key="2">
    <source>
        <dbReference type="ARBA" id="ARBA00023002"/>
    </source>
</evidence>
<reference evidence="3 4" key="1">
    <citation type="submission" date="2011-10" db="EMBL/GenBank/DDBJ databases">
        <authorList>
            <person name="Genoscope - CEA"/>
        </authorList>
    </citation>
    <scope>NUCLEOTIDE SEQUENCE [LARGE SCALE GENOMIC DNA]</scope>
    <source>
        <strain evidence="3 4">RCC 1105</strain>
    </source>
</reference>
<dbReference type="InterPro" id="IPR002347">
    <property type="entry name" value="SDR_fam"/>
</dbReference>
<dbReference type="eggNOG" id="KOG1208">
    <property type="taxonomic scope" value="Eukaryota"/>
</dbReference>
<dbReference type="GO" id="GO:0016491">
    <property type="term" value="F:oxidoreductase activity"/>
    <property type="evidence" value="ECO:0007669"/>
    <property type="project" value="UniProtKB-KW"/>
</dbReference>
<keyword evidence="4" id="KW-1185">Reference proteome</keyword>
<comment type="similarity">
    <text evidence="1">Belongs to the short-chain dehydrogenases/reductases (SDR) family.</text>
</comment>